<accession>A0A9P8RQ73</accession>
<keyword evidence="3" id="KW-1185">Reference proteome</keyword>
<organism evidence="2 3">
    <name type="scientific">Trichoglossum hirsutum</name>
    <dbReference type="NCBI Taxonomy" id="265104"/>
    <lineage>
        <taxon>Eukaryota</taxon>
        <taxon>Fungi</taxon>
        <taxon>Dikarya</taxon>
        <taxon>Ascomycota</taxon>
        <taxon>Pezizomycotina</taxon>
        <taxon>Geoglossomycetes</taxon>
        <taxon>Geoglossales</taxon>
        <taxon>Geoglossaceae</taxon>
        <taxon>Trichoglossum</taxon>
    </lineage>
</organism>
<dbReference type="InterPro" id="IPR046341">
    <property type="entry name" value="SET_dom_sf"/>
</dbReference>
<evidence type="ECO:0000313" key="3">
    <source>
        <dbReference type="Proteomes" id="UP000750711"/>
    </source>
</evidence>
<dbReference type="Pfam" id="PF00856">
    <property type="entry name" value="SET"/>
    <property type="match status" value="1"/>
</dbReference>
<feature type="non-terminal residue" evidence="2">
    <location>
        <position position="1"/>
    </location>
</feature>
<dbReference type="EMBL" id="JAGHQM010000614">
    <property type="protein sequence ID" value="KAH0559366.1"/>
    <property type="molecule type" value="Genomic_DNA"/>
</dbReference>
<gene>
    <name evidence="2" type="ORF">GP486_004117</name>
</gene>
<proteinExistence type="predicted"/>
<name>A0A9P8RQ73_9PEZI</name>
<dbReference type="GO" id="GO:0005634">
    <property type="term" value="C:nucleus"/>
    <property type="evidence" value="ECO:0007669"/>
    <property type="project" value="TreeGrafter"/>
</dbReference>
<dbReference type="InterPro" id="IPR050869">
    <property type="entry name" value="H3K4_H4K5_MeTrfase"/>
</dbReference>
<feature type="domain" description="SET" evidence="1">
    <location>
        <begin position="48"/>
        <end position="153"/>
    </location>
</feature>
<dbReference type="SUPFAM" id="SSF82199">
    <property type="entry name" value="SET domain"/>
    <property type="match status" value="1"/>
</dbReference>
<dbReference type="InterPro" id="IPR001214">
    <property type="entry name" value="SET_dom"/>
</dbReference>
<evidence type="ECO:0000313" key="2">
    <source>
        <dbReference type="EMBL" id="KAH0559366.1"/>
    </source>
</evidence>
<dbReference type="Gene3D" id="2.170.270.10">
    <property type="entry name" value="SET domain"/>
    <property type="match status" value="1"/>
</dbReference>
<dbReference type="AlphaFoldDB" id="A0A9P8RQ73"/>
<comment type="caution">
    <text evidence="2">The sequence shown here is derived from an EMBL/GenBank/DDBJ whole genome shotgun (WGS) entry which is preliminary data.</text>
</comment>
<dbReference type="CDD" id="cd20071">
    <property type="entry name" value="SET_SMYD"/>
    <property type="match status" value="1"/>
</dbReference>
<reference evidence="2" key="1">
    <citation type="submission" date="2021-03" db="EMBL/GenBank/DDBJ databases">
        <title>Comparative genomics and phylogenomic investigation of the class Geoglossomycetes provide insights into ecological specialization and systematics.</title>
        <authorList>
            <person name="Melie T."/>
            <person name="Pirro S."/>
            <person name="Miller A.N."/>
            <person name="Quandt A."/>
        </authorList>
    </citation>
    <scope>NUCLEOTIDE SEQUENCE</scope>
    <source>
        <strain evidence="2">CAQ_001_2017</strain>
    </source>
</reference>
<sequence length="403" mass="46501">HVKKRPGRDITKRNAKRIRQLGIPSNMHLLETNQITENQWRAFLGMESHVEEYKAVGGSLWLDIEKNCGEIQAWTGTEVDKDTLQRLTCSFFINSMSIESPDGNVIGSSLDPDAAMMNHSCEPNTAFFFEGHELRVRSTTNILAGEELTISYIDPTEHFDFRHEELRSKYFFECSCKKCEKRVPGPGELKTRDPQFHKRIKEAQNSLRSILHPNTQITSIEAIENAVTRISHEGYPEGDWPYELQPMPRVVVALAMAYQDENLPKALRFWLQTCFEIDPFIWPTPHDFRPIENFMKYLGVQGAIANLLAEDDPSVRELQELKSPITMLQYPHIMRFVRDAERGFGKDSTIAGVARVWQLRWNSIVSMQGIDREALVSFYTGKEGKLEIKKNEDKLLEWARARR</sequence>
<dbReference type="PANTHER" id="PTHR12197:SF251">
    <property type="entry name" value="EG:BACR7C10.4 PROTEIN"/>
    <property type="match status" value="1"/>
</dbReference>
<dbReference type="Proteomes" id="UP000750711">
    <property type="component" value="Unassembled WGS sequence"/>
</dbReference>
<dbReference type="PROSITE" id="PS50280">
    <property type="entry name" value="SET"/>
    <property type="match status" value="1"/>
</dbReference>
<protein>
    <recommendedName>
        <fullName evidence="1">SET domain-containing protein</fullName>
    </recommendedName>
</protein>
<dbReference type="PANTHER" id="PTHR12197">
    <property type="entry name" value="HISTONE-LYSINE N-METHYLTRANSFERASE SMYD"/>
    <property type="match status" value="1"/>
</dbReference>
<evidence type="ECO:0000259" key="1">
    <source>
        <dbReference type="PROSITE" id="PS50280"/>
    </source>
</evidence>